<accession>A0A1G5S3C7</accession>
<dbReference type="PROSITE" id="PS00600">
    <property type="entry name" value="AA_TRANSFER_CLASS_3"/>
    <property type="match status" value="1"/>
</dbReference>
<dbReference type="CDD" id="cd00610">
    <property type="entry name" value="OAT_like"/>
    <property type="match status" value="1"/>
</dbReference>
<dbReference type="Gene3D" id="3.90.1150.10">
    <property type="entry name" value="Aspartate Aminotransferase, domain 1"/>
    <property type="match status" value="1"/>
</dbReference>
<keyword evidence="4" id="KW-0032">Aminotransferase</keyword>
<proteinExistence type="inferred from homology"/>
<keyword evidence="5" id="KW-1185">Reference proteome</keyword>
<dbReference type="SUPFAM" id="SSF53383">
    <property type="entry name" value="PLP-dependent transferases"/>
    <property type="match status" value="1"/>
</dbReference>
<dbReference type="Proteomes" id="UP000199208">
    <property type="component" value="Unassembled WGS sequence"/>
</dbReference>
<dbReference type="PANTHER" id="PTHR43094:SF1">
    <property type="entry name" value="AMINOTRANSFERASE CLASS-III"/>
    <property type="match status" value="1"/>
</dbReference>
<dbReference type="InterPro" id="IPR015422">
    <property type="entry name" value="PyrdxlP-dep_Trfase_small"/>
</dbReference>
<evidence type="ECO:0000313" key="5">
    <source>
        <dbReference type="Proteomes" id="UP000199208"/>
    </source>
</evidence>
<dbReference type="OrthoDB" id="9801052at2"/>
<dbReference type="InterPro" id="IPR015421">
    <property type="entry name" value="PyrdxlP-dep_Trfase_major"/>
</dbReference>
<protein>
    <submittedName>
        <fullName evidence="4">Adenosylmethionine-8-amino-7-oxononanoate aminotransferase</fullName>
    </submittedName>
</protein>
<dbReference type="EMBL" id="FMWL01000015">
    <property type="protein sequence ID" value="SCZ80875.1"/>
    <property type="molecule type" value="Genomic_DNA"/>
</dbReference>
<evidence type="ECO:0000256" key="3">
    <source>
        <dbReference type="RuleBase" id="RU003560"/>
    </source>
</evidence>
<sequence length="453" mass="50213">MSLNKAPQNNVFYRNQNWHYPKIERGEGVYLFGENGKRYLDACSGSAVANIGHGNKEVAEYAKELIERIAFTHLSRFTVDTIEDCAKKVSEWTPGDLNHVYFVSGGSESTETAIKLARQYFVERDGGKTSKWKVISKWTSFHGNTLGALAMTGITGRKKMFDPMLAQFPKIPQFYHYRNPWGCETLEETSIKCAEALEAEILRQGPENIVAFISEPVIGSSAPGVHPHPIYFKMIREICTRYDVLWIDDEVMAGFGRTGKKMAIEHFGDAVPDIMCTAKGMSCGYTPIGAAIASDEIFNTIMVNGSGSFHHGHTYASNPLSTGIALKVIEIIEREKFVENCAKQGEYLLSKLETLYKYPIIGDVRGKGLMLGVEFVKDQKTKMPFETSAKVNAIATKHCLNEGIVPYPGGGSADGLRGDHLQITPPINITKEEVDELFNGLETAIKKTCDDVL</sequence>
<dbReference type="AlphaFoldDB" id="A0A1G5S3C7"/>
<comment type="similarity">
    <text evidence="1 3">Belongs to the class-III pyridoxal-phosphate-dependent aminotransferase family.</text>
</comment>
<organism evidence="4 5">
    <name type="scientific">Acidaminobacter hydrogenoformans DSM 2784</name>
    <dbReference type="NCBI Taxonomy" id="1120920"/>
    <lineage>
        <taxon>Bacteria</taxon>
        <taxon>Bacillati</taxon>
        <taxon>Bacillota</taxon>
        <taxon>Clostridia</taxon>
        <taxon>Peptostreptococcales</taxon>
        <taxon>Acidaminobacteraceae</taxon>
        <taxon>Acidaminobacter</taxon>
    </lineage>
</organism>
<dbReference type="InterPro" id="IPR049704">
    <property type="entry name" value="Aminotrans_3_PPA_site"/>
</dbReference>
<dbReference type="RefSeq" id="WP_092591998.1">
    <property type="nucleotide sequence ID" value="NZ_FMWL01000015.1"/>
</dbReference>
<reference evidence="4 5" key="1">
    <citation type="submission" date="2016-10" db="EMBL/GenBank/DDBJ databases">
        <authorList>
            <person name="de Groot N.N."/>
        </authorList>
    </citation>
    <scope>NUCLEOTIDE SEQUENCE [LARGE SCALE GENOMIC DNA]</scope>
    <source>
        <strain evidence="4 5">DSM 2784</strain>
    </source>
</reference>
<evidence type="ECO:0000256" key="1">
    <source>
        <dbReference type="ARBA" id="ARBA00008954"/>
    </source>
</evidence>
<evidence type="ECO:0000313" key="4">
    <source>
        <dbReference type="EMBL" id="SCZ80875.1"/>
    </source>
</evidence>
<dbReference type="Gene3D" id="3.40.640.10">
    <property type="entry name" value="Type I PLP-dependent aspartate aminotransferase-like (Major domain)"/>
    <property type="match status" value="1"/>
</dbReference>
<dbReference type="STRING" id="1120920.SAMN03080599_02495"/>
<keyword evidence="4" id="KW-0808">Transferase</keyword>
<keyword evidence="2 3" id="KW-0663">Pyridoxal phosphate</keyword>
<dbReference type="PIRSF" id="PIRSF000521">
    <property type="entry name" value="Transaminase_4ab_Lys_Orn"/>
    <property type="match status" value="1"/>
</dbReference>
<dbReference type="GO" id="GO:0008483">
    <property type="term" value="F:transaminase activity"/>
    <property type="evidence" value="ECO:0007669"/>
    <property type="project" value="UniProtKB-KW"/>
</dbReference>
<dbReference type="Pfam" id="PF00202">
    <property type="entry name" value="Aminotran_3"/>
    <property type="match status" value="1"/>
</dbReference>
<dbReference type="GO" id="GO:0030170">
    <property type="term" value="F:pyridoxal phosphate binding"/>
    <property type="evidence" value="ECO:0007669"/>
    <property type="project" value="InterPro"/>
</dbReference>
<dbReference type="InterPro" id="IPR015424">
    <property type="entry name" value="PyrdxlP-dep_Trfase"/>
</dbReference>
<evidence type="ECO:0000256" key="2">
    <source>
        <dbReference type="ARBA" id="ARBA00022898"/>
    </source>
</evidence>
<gene>
    <name evidence="4" type="ORF">SAMN03080599_02495</name>
</gene>
<dbReference type="PANTHER" id="PTHR43094">
    <property type="entry name" value="AMINOTRANSFERASE"/>
    <property type="match status" value="1"/>
</dbReference>
<dbReference type="InterPro" id="IPR005814">
    <property type="entry name" value="Aminotrans_3"/>
</dbReference>
<name>A0A1G5S3C7_9FIRM</name>